<keyword evidence="1" id="KW-1133">Transmembrane helix</keyword>
<feature type="transmembrane region" description="Helical" evidence="1">
    <location>
        <begin position="28"/>
        <end position="45"/>
    </location>
</feature>
<dbReference type="Proteomes" id="UP000232164">
    <property type="component" value="Unassembled WGS sequence"/>
</dbReference>
<dbReference type="Proteomes" id="UP001060123">
    <property type="component" value="Plasmid pWSM1592_1"/>
</dbReference>
<keyword evidence="1" id="KW-0472">Membrane</keyword>
<evidence type="ECO:0000313" key="3">
    <source>
        <dbReference type="EMBL" id="UWU17627.1"/>
    </source>
</evidence>
<sequence>MRHEDRDQEPDYLEEYLLRRRHAISDQVVGVALFAFSILAMAIGLDAASVRTAPAPVQPLSALVTARPPTPCIDDRMPAGGRSEAMRSRHVLDQNINTTLALRKVSSRSIAIR</sequence>
<evidence type="ECO:0000313" key="2">
    <source>
        <dbReference type="EMBL" id="PKA44858.1"/>
    </source>
</evidence>
<keyword evidence="1" id="KW-0812">Transmembrane</keyword>
<accession>A0A2N0DFI1</accession>
<dbReference type="EMBL" id="CP104144">
    <property type="protein sequence ID" value="UWU17627.1"/>
    <property type="molecule type" value="Genomic_DNA"/>
</dbReference>
<evidence type="ECO:0000256" key="1">
    <source>
        <dbReference type="SAM" id="Phobius"/>
    </source>
</evidence>
<organism evidence="2 4">
    <name type="scientific">Rhizobium sullae</name>
    <name type="common">Rhizobium hedysari</name>
    <dbReference type="NCBI Taxonomy" id="50338"/>
    <lineage>
        <taxon>Bacteria</taxon>
        <taxon>Pseudomonadati</taxon>
        <taxon>Pseudomonadota</taxon>
        <taxon>Alphaproteobacteria</taxon>
        <taxon>Hyphomicrobiales</taxon>
        <taxon>Rhizobiaceae</taxon>
        <taxon>Rhizobium/Agrobacterium group</taxon>
        <taxon>Rhizobium</taxon>
    </lineage>
</organism>
<gene>
    <name evidence="2" type="ORF">CWR43_03255</name>
    <name evidence="3" type="ORF">N2599_33450</name>
</gene>
<reference evidence="2 4" key="1">
    <citation type="submission" date="2017-11" db="EMBL/GenBank/DDBJ databases">
        <authorList>
            <person name="Han C.G."/>
        </authorList>
    </citation>
    <scope>NUCLEOTIDE SEQUENCE [LARGE SCALE GENOMIC DNA]</scope>
    <source>
        <strain evidence="2 4">HCNT1</strain>
    </source>
</reference>
<keyword evidence="5" id="KW-1185">Reference proteome</keyword>
<dbReference type="STRING" id="1041146.GCA_000427985_04696"/>
<evidence type="ECO:0000313" key="4">
    <source>
        <dbReference type="Proteomes" id="UP000232164"/>
    </source>
</evidence>
<dbReference type="RefSeq" id="WP_027513043.1">
    <property type="nucleotide sequence ID" value="NZ_CP104144.1"/>
</dbReference>
<reference evidence="3" key="3">
    <citation type="submission" date="2022-09" db="EMBL/GenBank/DDBJ databases">
        <title>Australian commercial rhizobial inoculants.</title>
        <authorList>
            <person name="Kohlmeier M.G."/>
            <person name="O'Hara G.W."/>
            <person name="Colombi E."/>
            <person name="Ramsay J.P."/>
            <person name="Terpolilli J."/>
        </authorList>
    </citation>
    <scope>NUCLEOTIDE SEQUENCE</scope>
    <source>
        <strain evidence="3">WSM1592</strain>
        <plasmid evidence="3">pWSM1592_1</plasmid>
    </source>
</reference>
<dbReference type="EMBL" id="PIQN01000003">
    <property type="protein sequence ID" value="PKA44858.1"/>
    <property type="molecule type" value="Genomic_DNA"/>
</dbReference>
<geneLocation type="plasmid" evidence="3 5">
    <name>pWSM1592_1</name>
</geneLocation>
<reference evidence="2 4" key="2">
    <citation type="submission" date="2017-12" db="EMBL/GenBank/DDBJ databases">
        <title>Genome sequence of Rhizobium sullae HCNT1 isolated from Sulla coronaria nodules and featuring peculiar denitrification phenotypes.</title>
        <authorList>
            <person name="De Diego-Diaz B."/>
            <person name="Treu L."/>
            <person name="Campanaro S."/>
            <person name="Da Silva Duarte V."/>
            <person name="Basaglia M."/>
            <person name="Favaro L."/>
            <person name="Casella S."/>
            <person name="Squartini A."/>
        </authorList>
    </citation>
    <scope>NUCLEOTIDE SEQUENCE [LARGE SCALE GENOMIC DNA]</scope>
    <source>
        <strain evidence="2 4">HCNT1</strain>
    </source>
</reference>
<keyword evidence="3" id="KW-0614">Plasmid</keyword>
<proteinExistence type="predicted"/>
<evidence type="ECO:0000313" key="5">
    <source>
        <dbReference type="Proteomes" id="UP001060123"/>
    </source>
</evidence>
<protein>
    <submittedName>
        <fullName evidence="2">Uncharacterized protein</fullName>
    </submittedName>
</protein>
<dbReference type="AlphaFoldDB" id="A0A2N0DFI1"/>
<name>A0A2N0DFI1_RHISU</name>